<sequence>MVDDSYYITPHEAALATVATSMKKARLHIETLILNSILGGFLFSIGGLLYTAIHADNPDLLEKNPGILNLLGGCCFGIGLFYVVIMGVDLFNSNILFFSVGLLRGAVTIYDVLLSWSISLIGNLAGSLFVCYLFVHVSKVGQNPHWIAGSRKIAEDRASFSFMETFLKGIAGNFMVCLAIYLQLLAKPTHVKALLLNLPIMSFVTIGWTHVVADMTLLFTGMLNGANVSVGKYIWKLLIPSSIGNIIGGTVFGLLIPFYLHLLVVERDRKNLSLPEYDARDEQPELNVDSRVVRITKRDDEDIAPNDIVTVSDSDSDSGSDSYTDYNEKSRTSVDNTNEGHLETNKSVNGNNNIDPNLYHSITEQGSLNSTGSTISAAASLSPVSTYTDQTTGNLSQQYTNRNGSASLEPLPFRPERTHINMSKIPSIGDISSYQVSRNQTYSVGKAQRVKSRNNVTNNILRVKSSNPRRHSFSILRSPPGVFPVRGMGVPLDRERTIEDSTYQGNNELQHKTSKLSTKKSPKHLNDELLRMKSNTSPKKASIHSDIGAQNGGNFQRVYSVLDEKPGAKLEKAITRLLERTPSNNVIGSSKDLEMGELDPPESVPTTATTTTTTQDMFPHNEPNACENYGKVSKSSIFKTATDGGSSNNIFRKFTRQFEPTSSSPDVNKLEEDMHRVGINKSAAIAANNVAGAENFSNINTFNTAHVKSKRRSSLVSNRSAAN</sequence>
<protein>
    <recommendedName>
        <fullName evidence="10">Formate/nitrite transporter</fullName>
    </recommendedName>
</protein>
<evidence type="ECO:0008006" key="10">
    <source>
        <dbReference type="Google" id="ProtNLM"/>
    </source>
</evidence>
<dbReference type="GO" id="GO:0006821">
    <property type="term" value="P:chloride transport"/>
    <property type="evidence" value="ECO:0007669"/>
    <property type="project" value="EnsemblFungi"/>
</dbReference>
<dbReference type="GO" id="GO:2001225">
    <property type="term" value="P:regulation of chloride transport"/>
    <property type="evidence" value="ECO:0007669"/>
    <property type="project" value="EnsemblFungi"/>
</dbReference>
<name>G0W604_NAUDC</name>
<feature type="compositionally biased region" description="Polar residues" evidence="6">
    <location>
        <begin position="345"/>
        <end position="360"/>
    </location>
</feature>
<feature type="region of interest" description="Disordered" evidence="6">
    <location>
        <begin position="585"/>
        <end position="606"/>
    </location>
</feature>
<keyword evidence="2 7" id="KW-0812">Transmembrane</keyword>
<keyword evidence="9" id="KW-1185">Reference proteome</keyword>
<dbReference type="NCBIfam" id="TIGR00790">
    <property type="entry name" value="fnt"/>
    <property type="match status" value="1"/>
</dbReference>
<dbReference type="PANTHER" id="PTHR30520">
    <property type="entry name" value="FORMATE TRANSPORTER-RELATED"/>
    <property type="match status" value="1"/>
</dbReference>
<feature type="region of interest" description="Disordered" evidence="6">
    <location>
        <begin position="304"/>
        <end position="360"/>
    </location>
</feature>
<dbReference type="InterPro" id="IPR000292">
    <property type="entry name" value="For/NO2_transpt"/>
</dbReference>
<reference evidence="8 9" key="1">
    <citation type="journal article" date="2011" name="Proc. Natl. Acad. Sci. U.S.A.">
        <title>Evolutionary erosion of yeast sex chromosomes by mating-type switching accidents.</title>
        <authorList>
            <person name="Gordon J.L."/>
            <person name="Armisen D."/>
            <person name="Proux-Wera E."/>
            <person name="Oheigeartaigh S.S."/>
            <person name="Byrne K.P."/>
            <person name="Wolfe K.H."/>
        </authorList>
    </citation>
    <scope>NUCLEOTIDE SEQUENCE [LARGE SCALE GENOMIC DNA]</scope>
    <source>
        <strain evidence="9">ATCC 10597 / BCRC 20456 / CBS 421 / NBRC 0211 / NRRL Y-12639</strain>
    </source>
</reference>
<evidence type="ECO:0000256" key="2">
    <source>
        <dbReference type="ARBA" id="ARBA00022692"/>
    </source>
</evidence>
<dbReference type="InterPro" id="IPR023271">
    <property type="entry name" value="Aquaporin-like"/>
</dbReference>
<dbReference type="RefSeq" id="XP_003668458.1">
    <property type="nucleotide sequence ID" value="XM_003668410.1"/>
</dbReference>
<dbReference type="PANTHER" id="PTHR30520:SF6">
    <property type="entry name" value="FORMATE_NITRATE FAMILY TRANSPORTER (EUROFUNG)"/>
    <property type="match status" value="1"/>
</dbReference>
<dbReference type="GO" id="GO:0005886">
    <property type="term" value="C:plasma membrane"/>
    <property type="evidence" value="ECO:0007669"/>
    <property type="project" value="TreeGrafter"/>
</dbReference>
<dbReference type="GO" id="GO:0140299">
    <property type="term" value="F:molecular sensor activity"/>
    <property type="evidence" value="ECO:0007669"/>
    <property type="project" value="EnsemblFungi"/>
</dbReference>
<evidence type="ECO:0000313" key="9">
    <source>
        <dbReference type="Proteomes" id="UP000000689"/>
    </source>
</evidence>
<feature type="compositionally biased region" description="Basic and acidic residues" evidence="6">
    <location>
        <begin position="326"/>
        <end position="344"/>
    </location>
</feature>
<feature type="transmembrane region" description="Helical" evidence="7">
    <location>
        <begin position="193"/>
        <end position="213"/>
    </location>
</feature>
<evidence type="ECO:0000256" key="7">
    <source>
        <dbReference type="SAM" id="Phobius"/>
    </source>
</evidence>
<evidence type="ECO:0000256" key="3">
    <source>
        <dbReference type="ARBA" id="ARBA00022989"/>
    </source>
</evidence>
<accession>G0W604</accession>
<dbReference type="eggNOG" id="ENOG502QUGF">
    <property type="taxonomic scope" value="Eukaryota"/>
</dbReference>
<dbReference type="GO" id="GO:0015707">
    <property type="term" value="P:nitrite transport"/>
    <property type="evidence" value="ECO:0007669"/>
    <property type="project" value="TreeGrafter"/>
</dbReference>
<feature type="transmembrane region" description="Helical" evidence="7">
    <location>
        <begin position="112"/>
        <end position="135"/>
    </location>
</feature>
<dbReference type="HOGENOM" id="CLU_020549_0_0_1"/>
<dbReference type="AlphaFoldDB" id="G0W604"/>
<evidence type="ECO:0000256" key="4">
    <source>
        <dbReference type="ARBA" id="ARBA00023136"/>
    </source>
</evidence>
<keyword evidence="4 7" id="KW-0472">Membrane</keyword>
<evidence type="ECO:0000256" key="6">
    <source>
        <dbReference type="SAM" id="MobiDB-lite"/>
    </source>
</evidence>
<feature type="transmembrane region" description="Helical" evidence="7">
    <location>
        <begin position="67"/>
        <end position="91"/>
    </location>
</feature>
<dbReference type="OMA" id="ERTHINM"/>
<feature type="transmembrane region" description="Helical" evidence="7">
    <location>
        <begin position="32"/>
        <end position="55"/>
    </location>
</feature>
<dbReference type="OrthoDB" id="4829at2759"/>
<comment type="similarity">
    <text evidence="5">Belongs to the FNT transporter (TC 1.A.16) family.</text>
</comment>
<keyword evidence="3 7" id="KW-1133">Transmembrane helix</keyword>
<evidence type="ECO:0000256" key="5">
    <source>
        <dbReference type="ARBA" id="ARBA00049660"/>
    </source>
</evidence>
<evidence type="ECO:0000313" key="8">
    <source>
        <dbReference type="EMBL" id="CCD23215.1"/>
    </source>
</evidence>
<dbReference type="Pfam" id="PF01226">
    <property type="entry name" value="Form_Nir_trans"/>
    <property type="match status" value="1"/>
</dbReference>
<dbReference type="EMBL" id="HE580268">
    <property type="protein sequence ID" value="CCD23215.1"/>
    <property type="molecule type" value="Genomic_DNA"/>
</dbReference>
<dbReference type="GO" id="GO:0015513">
    <property type="term" value="F:high-affinity secondary active nitrite transmembrane transporter activity"/>
    <property type="evidence" value="ECO:0007669"/>
    <property type="project" value="TreeGrafter"/>
</dbReference>
<feature type="transmembrane region" description="Helical" evidence="7">
    <location>
        <begin position="166"/>
        <end position="186"/>
    </location>
</feature>
<gene>
    <name evidence="8" type="primary">NDAI0B01810</name>
    <name evidence="8" type="ordered locus">NDAI_0B01810</name>
</gene>
<dbReference type="Proteomes" id="UP000000689">
    <property type="component" value="Chromosome 2"/>
</dbReference>
<evidence type="ECO:0000256" key="1">
    <source>
        <dbReference type="ARBA" id="ARBA00004141"/>
    </source>
</evidence>
<feature type="region of interest" description="Disordered" evidence="6">
    <location>
        <begin position="386"/>
        <end position="412"/>
    </location>
</feature>
<organism evidence="8 9">
    <name type="scientific">Naumovozyma dairenensis (strain ATCC 10597 / BCRC 20456 / CBS 421 / NBRC 0211 / NRRL Y-12639)</name>
    <name type="common">Saccharomyces dairenensis</name>
    <dbReference type="NCBI Taxonomy" id="1071378"/>
    <lineage>
        <taxon>Eukaryota</taxon>
        <taxon>Fungi</taxon>
        <taxon>Dikarya</taxon>
        <taxon>Ascomycota</taxon>
        <taxon>Saccharomycotina</taxon>
        <taxon>Saccharomycetes</taxon>
        <taxon>Saccharomycetales</taxon>
        <taxon>Saccharomycetaceae</taxon>
        <taxon>Naumovozyma</taxon>
    </lineage>
</organism>
<dbReference type="STRING" id="1071378.G0W604"/>
<feature type="compositionally biased region" description="Polar residues" evidence="6">
    <location>
        <begin position="386"/>
        <end position="406"/>
    </location>
</feature>
<dbReference type="GeneID" id="11498427"/>
<proteinExistence type="inferred from homology"/>
<dbReference type="KEGG" id="ndi:NDAI_0B01810"/>
<feature type="transmembrane region" description="Helical" evidence="7">
    <location>
        <begin position="233"/>
        <end position="260"/>
    </location>
</feature>
<dbReference type="Gene3D" id="1.20.1080.10">
    <property type="entry name" value="Glycerol uptake facilitator protein"/>
    <property type="match status" value="1"/>
</dbReference>
<comment type="subcellular location">
    <subcellularLocation>
        <location evidence="1">Membrane</location>
        <topology evidence="1">Multi-pass membrane protein</topology>
    </subcellularLocation>
</comment>